<evidence type="ECO:0000313" key="9">
    <source>
        <dbReference type="EMBL" id="MBP3961774.1"/>
    </source>
</evidence>
<keyword evidence="11" id="KW-1185">Reference proteome</keyword>
<comment type="caution">
    <text evidence="10">The sequence shown here is derived from an EMBL/GenBank/DDBJ whole genome shotgun (WGS) entry which is preliminary data.</text>
</comment>
<keyword evidence="3" id="KW-0813">Transport</keyword>
<sequence>MKMSISKTQLFFLIIKTQIGIGLLSLPSEIQSIANGDSWISVLLAGAIIQILLFVYWRLLKKFPNETLSEITNRLLGRYVGKVINLVYFGFFVFIAAYACSLYVELIHTWMLPLTPGWVLLVLIVGTSVYLAHDNLRVIARFFVLASMLFLVLLLISILNFKNSVHITNILPIGHSGMLQMFRGSDKTFFSMLGFEVTLFFFSHVQDNKKGMFTLISLANCFVTFFYTYFVFICLIGITPKALDSVNEPVLFILKGLSYQLFDRLDLIFLTIWIIPMTATIVSYLCVAGKTITAKESSYRKLVWFSGGIVFTAAWYLSTIENVDSFSKWLEYGYLVMIAAVPVLLWLGSFLVKNNAEVGST</sequence>
<dbReference type="Proteomes" id="UP000673394">
    <property type="component" value="Unassembled WGS sequence"/>
</dbReference>
<feature type="transmembrane region" description="Helical" evidence="8">
    <location>
        <begin position="79"/>
        <end position="104"/>
    </location>
</feature>
<keyword evidence="6 8" id="KW-1133">Transmembrane helix</keyword>
<evidence type="ECO:0000256" key="6">
    <source>
        <dbReference type="ARBA" id="ARBA00022989"/>
    </source>
</evidence>
<organism evidence="10 11">
    <name type="scientific">Paenibacillus lignilyticus</name>
    <dbReference type="NCBI Taxonomy" id="1172615"/>
    <lineage>
        <taxon>Bacteria</taxon>
        <taxon>Bacillati</taxon>
        <taxon>Bacillota</taxon>
        <taxon>Bacilli</taxon>
        <taxon>Bacillales</taxon>
        <taxon>Paenibacillaceae</taxon>
        <taxon>Paenibacillus</taxon>
    </lineage>
</organism>
<feature type="transmembrane region" description="Helical" evidence="8">
    <location>
        <begin position="299"/>
        <end position="317"/>
    </location>
</feature>
<evidence type="ECO:0000313" key="11">
    <source>
        <dbReference type="Proteomes" id="UP000673394"/>
    </source>
</evidence>
<evidence type="ECO:0000256" key="1">
    <source>
        <dbReference type="ARBA" id="ARBA00004141"/>
    </source>
</evidence>
<dbReference type="EMBL" id="JAGKSP010000004">
    <property type="protein sequence ID" value="MBP3963555.1"/>
    <property type="molecule type" value="Genomic_DNA"/>
</dbReference>
<accession>A0ABS5CCL2</accession>
<feature type="transmembrane region" description="Helical" evidence="8">
    <location>
        <begin position="138"/>
        <end position="159"/>
    </location>
</feature>
<comment type="subcellular location">
    <subcellularLocation>
        <location evidence="1">Membrane</location>
        <topology evidence="1">Multi-pass membrane protein</topology>
    </subcellularLocation>
</comment>
<comment type="similarity">
    <text evidence="2">Belongs to the amino acid-polyamine-organocation (APC) superfamily. Spore germination protein (SGP) (TC 2.A.3.9) family.</text>
</comment>
<dbReference type="InterPro" id="IPR004761">
    <property type="entry name" value="Spore_GerAB"/>
</dbReference>
<feature type="transmembrane region" description="Helical" evidence="8">
    <location>
        <begin position="188"/>
        <end position="205"/>
    </location>
</feature>
<dbReference type="PANTHER" id="PTHR34975:SF2">
    <property type="entry name" value="SPORE GERMINATION PROTEIN A2"/>
    <property type="match status" value="1"/>
</dbReference>
<keyword evidence="5 8" id="KW-0812">Transmembrane</keyword>
<evidence type="ECO:0000256" key="8">
    <source>
        <dbReference type="SAM" id="Phobius"/>
    </source>
</evidence>
<feature type="transmembrane region" description="Helical" evidence="8">
    <location>
        <begin position="212"/>
        <end position="238"/>
    </location>
</feature>
<dbReference type="Gene3D" id="1.20.1740.10">
    <property type="entry name" value="Amino acid/polyamine transporter I"/>
    <property type="match status" value="1"/>
</dbReference>
<evidence type="ECO:0000256" key="2">
    <source>
        <dbReference type="ARBA" id="ARBA00007998"/>
    </source>
</evidence>
<feature type="transmembrane region" description="Helical" evidence="8">
    <location>
        <begin position="332"/>
        <end position="352"/>
    </location>
</feature>
<dbReference type="NCBIfam" id="TIGR00912">
    <property type="entry name" value="2A0309"/>
    <property type="match status" value="1"/>
</dbReference>
<feature type="transmembrane region" description="Helical" evidence="8">
    <location>
        <begin position="38"/>
        <end position="59"/>
    </location>
</feature>
<protein>
    <submittedName>
        <fullName evidence="10">GerAB/ArcD/ProY family transporter</fullName>
    </submittedName>
</protein>
<evidence type="ECO:0000256" key="7">
    <source>
        <dbReference type="ARBA" id="ARBA00023136"/>
    </source>
</evidence>
<feature type="transmembrane region" description="Helical" evidence="8">
    <location>
        <begin position="267"/>
        <end position="287"/>
    </location>
</feature>
<dbReference type="Pfam" id="PF03845">
    <property type="entry name" value="Spore_permease"/>
    <property type="match status" value="1"/>
</dbReference>
<gene>
    <name evidence="9" type="ORF">I8J30_03555</name>
    <name evidence="10" type="ORF">I8J30_12640</name>
</gene>
<proteinExistence type="inferred from homology"/>
<dbReference type="PANTHER" id="PTHR34975">
    <property type="entry name" value="SPORE GERMINATION PROTEIN A2"/>
    <property type="match status" value="1"/>
</dbReference>
<evidence type="ECO:0000256" key="5">
    <source>
        <dbReference type="ARBA" id="ARBA00022692"/>
    </source>
</evidence>
<keyword evidence="4" id="KW-0309">Germination</keyword>
<feature type="transmembrane region" description="Helical" evidence="8">
    <location>
        <begin position="9"/>
        <end position="26"/>
    </location>
</feature>
<evidence type="ECO:0000256" key="3">
    <source>
        <dbReference type="ARBA" id="ARBA00022448"/>
    </source>
</evidence>
<reference evidence="10 11" key="1">
    <citation type="submission" date="2021-04" db="EMBL/GenBank/DDBJ databases">
        <title>Paenibacillus sp. DLE-14 whole genome sequence.</title>
        <authorList>
            <person name="Ham Y.J."/>
        </authorList>
    </citation>
    <scope>NUCLEOTIDE SEQUENCE [LARGE SCALE GENOMIC DNA]</scope>
    <source>
        <strain evidence="10 11">DLE-14</strain>
    </source>
</reference>
<keyword evidence="7 8" id="KW-0472">Membrane</keyword>
<name>A0ABS5CCL2_9BACL</name>
<feature type="transmembrane region" description="Helical" evidence="8">
    <location>
        <begin position="110"/>
        <end position="131"/>
    </location>
</feature>
<evidence type="ECO:0000313" key="10">
    <source>
        <dbReference type="EMBL" id="MBP3963555.1"/>
    </source>
</evidence>
<dbReference type="RefSeq" id="WP_210655412.1">
    <property type="nucleotide sequence ID" value="NZ_JAGKSP010000001.1"/>
</dbReference>
<evidence type="ECO:0000256" key="4">
    <source>
        <dbReference type="ARBA" id="ARBA00022544"/>
    </source>
</evidence>
<dbReference type="EMBL" id="JAGKSP010000001">
    <property type="protein sequence ID" value="MBP3961774.1"/>
    <property type="molecule type" value="Genomic_DNA"/>
</dbReference>